<dbReference type="AlphaFoldDB" id="E0NPI5"/>
<feature type="signal peptide" evidence="1">
    <location>
        <begin position="1"/>
        <end position="17"/>
    </location>
</feature>
<protein>
    <recommendedName>
        <fullName evidence="4">Clostripain family</fullName>
    </recommendedName>
</protein>
<comment type="caution">
    <text evidence="2">The sequence shown here is derived from an EMBL/GenBank/DDBJ whole genome shotgun (WGS) entry which is preliminary data.</text>
</comment>
<gene>
    <name evidence="2" type="ORF">HMPREF0658_0086</name>
</gene>
<dbReference type="InterPro" id="IPR005077">
    <property type="entry name" value="Peptidase_C11"/>
</dbReference>
<evidence type="ECO:0000313" key="3">
    <source>
        <dbReference type="Proteomes" id="UP000004394"/>
    </source>
</evidence>
<accession>E0NPI5</accession>
<dbReference type="PANTHER" id="PTHR37835:SF1">
    <property type="entry name" value="ALPHA-CLOSTRIPAIN"/>
    <property type="match status" value="1"/>
</dbReference>
<organism evidence="2 3">
    <name type="scientific">Hoylesella marshii DSM 16973 = JCM 13450</name>
    <dbReference type="NCBI Taxonomy" id="862515"/>
    <lineage>
        <taxon>Bacteria</taxon>
        <taxon>Pseudomonadati</taxon>
        <taxon>Bacteroidota</taxon>
        <taxon>Bacteroidia</taxon>
        <taxon>Bacteroidales</taxon>
        <taxon>Prevotellaceae</taxon>
        <taxon>Hoylesella</taxon>
    </lineage>
</organism>
<dbReference type="PANTHER" id="PTHR37835">
    <property type="entry name" value="ALPHA-CLOSTRIPAIN"/>
    <property type="match status" value="1"/>
</dbReference>
<dbReference type="eggNOG" id="ENOG502Z9TJ">
    <property type="taxonomic scope" value="Bacteria"/>
</dbReference>
<keyword evidence="1" id="KW-0732">Signal</keyword>
<reference evidence="2" key="1">
    <citation type="submission" date="2010-07" db="EMBL/GenBank/DDBJ databases">
        <authorList>
            <person name="Muzny D."/>
            <person name="Qin X."/>
            <person name="Deng J."/>
            <person name="Jiang H."/>
            <person name="Liu Y."/>
            <person name="Qu J."/>
            <person name="Song X.-Z."/>
            <person name="Zhang L."/>
            <person name="Thornton R."/>
            <person name="Coyle M."/>
            <person name="Francisco L."/>
            <person name="Jackson L."/>
            <person name="Javaid M."/>
            <person name="Korchina V."/>
            <person name="Kovar C."/>
            <person name="Mata R."/>
            <person name="Mathew T."/>
            <person name="Ngo R."/>
            <person name="Nguyen L."/>
            <person name="Nguyen N."/>
            <person name="Okwuonu G."/>
            <person name="Ongeri F."/>
            <person name="Pham C."/>
            <person name="Simmons D."/>
            <person name="Wilczek-Boney K."/>
            <person name="Hale W."/>
            <person name="Jakkamsetti A."/>
            <person name="Pham P."/>
            <person name="Ruth R."/>
            <person name="San Lucas F."/>
            <person name="Warren J."/>
            <person name="Zhang J."/>
            <person name="Zhao Z."/>
            <person name="Zhou C."/>
            <person name="Zhu D."/>
            <person name="Lee S."/>
            <person name="Bess C."/>
            <person name="Blankenburg K."/>
            <person name="Forbes L."/>
            <person name="Fu Q."/>
            <person name="Gubbala S."/>
            <person name="Hirani K."/>
            <person name="Jayaseelan J.C."/>
            <person name="Lara F."/>
            <person name="Munidasa M."/>
            <person name="Palculict T."/>
            <person name="Patil S."/>
            <person name="Pu L.-L."/>
            <person name="Saada N."/>
            <person name="Tang L."/>
            <person name="Weissenberger G."/>
            <person name="Zhu Y."/>
            <person name="Hemphill L."/>
            <person name="Shang Y."/>
            <person name="Youmans B."/>
            <person name="Ayvaz T."/>
            <person name="Ross M."/>
            <person name="Santibanez J."/>
            <person name="Aqrawi P."/>
            <person name="Gross S."/>
            <person name="Joshi V."/>
            <person name="Fowler G."/>
            <person name="Nazareth L."/>
            <person name="Reid J."/>
            <person name="Worley K."/>
            <person name="Petrosino J."/>
            <person name="Highlander S."/>
            <person name="Gibbs R."/>
        </authorList>
    </citation>
    <scope>NUCLEOTIDE SEQUENCE [LARGE SCALE GENOMIC DNA]</scope>
    <source>
        <strain evidence="2">DSM 16973</strain>
    </source>
</reference>
<dbReference type="BioCyc" id="PMAR862515-HMP:GMOO-91-MONOMER"/>
<dbReference type="STRING" id="862515.HMPREF0658_0086"/>
<evidence type="ECO:0008006" key="4">
    <source>
        <dbReference type="Google" id="ProtNLM"/>
    </source>
</evidence>
<dbReference type="EMBL" id="AEEI01000004">
    <property type="protein sequence ID" value="EFM02944.1"/>
    <property type="molecule type" value="Genomic_DNA"/>
</dbReference>
<dbReference type="Proteomes" id="UP000004394">
    <property type="component" value="Unassembled WGS sequence"/>
</dbReference>
<dbReference type="OrthoDB" id="5507507at2"/>
<evidence type="ECO:0000256" key="1">
    <source>
        <dbReference type="SAM" id="SignalP"/>
    </source>
</evidence>
<proteinExistence type="predicted"/>
<keyword evidence="3" id="KW-1185">Reference proteome</keyword>
<feature type="chain" id="PRO_5003138194" description="Clostripain family" evidence="1">
    <location>
        <begin position="18"/>
        <end position="393"/>
    </location>
</feature>
<dbReference type="PROSITE" id="PS51257">
    <property type="entry name" value="PROKAR_LIPOPROTEIN"/>
    <property type="match status" value="1"/>
</dbReference>
<dbReference type="Gene3D" id="3.40.50.11970">
    <property type="match status" value="1"/>
</dbReference>
<dbReference type="Pfam" id="PF03415">
    <property type="entry name" value="Peptidase_C11"/>
    <property type="match status" value="1"/>
</dbReference>
<evidence type="ECO:0000313" key="2">
    <source>
        <dbReference type="EMBL" id="EFM02944.1"/>
    </source>
</evidence>
<sequence>MKKLLQFLLGTLLFVIASCDSDVLAPYPIPQAQADKTVFVYMPWSASRSGHSGSLYDAFQQNLRDMKTAIQADGGLGKNRVIVFISTSGTTAVMMEITYAGGICKQDTLETYNAANIPAFTTSSGISRILNRVKRQAPANQYAMIIGCHGTGWLFSNGGRSRVQTRYFGGTEPYTQTNIPVLADGIKDAGMKMQFVMFDDCYMSNVEVAYELRHVADHLIGCCSEIMAYGMPYHQMWKYLVQPLPDYRKVVETFHHFYSTYSYPYGNIGVTDCRYAEEMAGVMRIINSRFTLSNATSVQRLDGYHDVIFYDMGDYVSKLCTDPILYVDFQTTLDKLVPFKAHTPMAYTALGQLPSPKIPVSTFSGLTISDPTVSTFERAAVNKKLTSWWAATH</sequence>
<dbReference type="HOGENOM" id="CLU_043496_0_0_10"/>
<dbReference type="RefSeq" id="WP_006947739.1">
    <property type="nucleotide sequence ID" value="NZ_BAJI01000007.1"/>
</dbReference>
<name>E0NPI5_9BACT</name>